<dbReference type="EMBL" id="MCFC01000002">
    <property type="protein sequence ID" value="ORY34865.1"/>
    <property type="molecule type" value="Genomic_DNA"/>
</dbReference>
<dbReference type="InParanoid" id="A0A1Y2BL84"/>
<keyword evidence="4" id="KW-0032">Aminotransferase</keyword>
<dbReference type="Pfam" id="PF00155">
    <property type="entry name" value="Aminotran_1_2"/>
    <property type="match status" value="1"/>
</dbReference>
<dbReference type="STRING" id="71784.A0A1Y2BL84"/>
<dbReference type="InterPro" id="IPR004839">
    <property type="entry name" value="Aminotransferase_I/II_large"/>
</dbReference>
<evidence type="ECO:0000256" key="2">
    <source>
        <dbReference type="ARBA" id="ARBA00007441"/>
    </source>
</evidence>
<comment type="caution">
    <text evidence="9">The sequence shown here is derived from an EMBL/GenBank/DDBJ whole genome shotgun (WGS) entry which is preliminary data.</text>
</comment>
<organism evidence="9 10">
    <name type="scientific">Naematelia encephala</name>
    <dbReference type="NCBI Taxonomy" id="71784"/>
    <lineage>
        <taxon>Eukaryota</taxon>
        <taxon>Fungi</taxon>
        <taxon>Dikarya</taxon>
        <taxon>Basidiomycota</taxon>
        <taxon>Agaricomycotina</taxon>
        <taxon>Tremellomycetes</taxon>
        <taxon>Tremellales</taxon>
        <taxon>Naemateliaceae</taxon>
        <taxon>Naematelia</taxon>
    </lineage>
</organism>
<reference evidence="9 10" key="1">
    <citation type="submission" date="2016-07" db="EMBL/GenBank/DDBJ databases">
        <title>Pervasive Adenine N6-methylation of Active Genes in Fungi.</title>
        <authorList>
            <consortium name="DOE Joint Genome Institute"/>
            <person name="Mondo S.J."/>
            <person name="Dannebaum R.O."/>
            <person name="Kuo R.C."/>
            <person name="Labutti K."/>
            <person name="Haridas S."/>
            <person name="Kuo A."/>
            <person name="Salamov A."/>
            <person name="Ahrendt S.R."/>
            <person name="Lipzen A."/>
            <person name="Sullivan W."/>
            <person name="Andreopoulos W.B."/>
            <person name="Clum A."/>
            <person name="Lindquist E."/>
            <person name="Daum C."/>
            <person name="Ramamoorthy G.K."/>
            <person name="Gryganskyi A."/>
            <person name="Culley D."/>
            <person name="Magnuson J.K."/>
            <person name="James T.Y."/>
            <person name="O'Malley M.A."/>
            <person name="Stajich J.E."/>
            <person name="Spatafora J.W."/>
            <person name="Visel A."/>
            <person name="Grigoriev I.V."/>
        </authorList>
    </citation>
    <scope>NUCLEOTIDE SEQUENCE [LARGE SCALE GENOMIC DNA]</scope>
    <source>
        <strain evidence="9 10">68-887.2</strain>
    </source>
</reference>
<evidence type="ECO:0000256" key="1">
    <source>
        <dbReference type="ARBA" id="ARBA00001933"/>
    </source>
</evidence>
<evidence type="ECO:0000256" key="7">
    <source>
        <dbReference type="SAM" id="MobiDB-lite"/>
    </source>
</evidence>
<dbReference type="PRINTS" id="PR00799">
    <property type="entry name" value="TRANSAMINASE"/>
</dbReference>
<proteinExistence type="inferred from homology"/>
<dbReference type="Proteomes" id="UP000193986">
    <property type="component" value="Unassembled WGS sequence"/>
</dbReference>
<feature type="compositionally biased region" description="Acidic residues" evidence="7">
    <location>
        <begin position="68"/>
        <end position="80"/>
    </location>
</feature>
<feature type="compositionally biased region" description="Basic and acidic residues" evidence="7">
    <location>
        <begin position="138"/>
        <end position="193"/>
    </location>
</feature>
<evidence type="ECO:0000259" key="8">
    <source>
        <dbReference type="Pfam" id="PF00155"/>
    </source>
</evidence>
<keyword evidence="5 9" id="KW-0808">Transferase</keyword>
<feature type="region of interest" description="Disordered" evidence="7">
    <location>
        <begin position="1"/>
        <end position="254"/>
    </location>
</feature>
<dbReference type="GO" id="GO:0004069">
    <property type="term" value="F:L-aspartate:2-oxoglutarate aminotransferase activity"/>
    <property type="evidence" value="ECO:0007669"/>
    <property type="project" value="UniProtKB-EC"/>
</dbReference>
<feature type="domain" description="Aminotransferase class I/classII large" evidence="8">
    <location>
        <begin position="411"/>
        <end position="778"/>
    </location>
</feature>
<dbReference type="Gene3D" id="3.90.1150.10">
    <property type="entry name" value="Aspartate Aminotransferase, domain 1"/>
    <property type="match status" value="1"/>
</dbReference>
<accession>A0A1Y2BL84</accession>
<evidence type="ECO:0000256" key="3">
    <source>
        <dbReference type="ARBA" id="ARBA00011738"/>
    </source>
</evidence>
<dbReference type="Gene3D" id="3.40.640.10">
    <property type="entry name" value="Type I PLP-dependent aspartate aminotransferase-like (Major domain)"/>
    <property type="match status" value="1"/>
</dbReference>
<dbReference type="OrthoDB" id="3364175at2759"/>
<dbReference type="SUPFAM" id="SSF53383">
    <property type="entry name" value="PLP-dependent transferases"/>
    <property type="match status" value="1"/>
</dbReference>
<evidence type="ECO:0000256" key="6">
    <source>
        <dbReference type="ARBA" id="ARBA00022898"/>
    </source>
</evidence>
<dbReference type="GO" id="GO:0030170">
    <property type="term" value="F:pyridoxal phosphate binding"/>
    <property type="evidence" value="ECO:0007669"/>
    <property type="project" value="InterPro"/>
</dbReference>
<evidence type="ECO:0000256" key="4">
    <source>
        <dbReference type="ARBA" id="ARBA00022576"/>
    </source>
</evidence>
<dbReference type="PANTHER" id="PTHR11879">
    <property type="entry name" value="ASPARTATE AMINOTRANSFERASE"/>
    <property type="match status" value="1"/>
</dbReference>
<feature type="compositionally biased region" description="Polar residues" evidence="7">
    <location>
        <begin position="50"/>
        <end position="59"/>
    </location>
</feature>
<gene>
    <name evidence="9" type="ORF">BCR39DRAFT_515204</name>
</gene>
<sequence length="897" mass="98389">MADKSASHDSGENQVHPAGPSEQPVTLSDYLQDDAPPNENSDGEVPNGEINGQASNENSNGEDVNQVEGEDGEDDGEGFDPDTLANLAALSRIGAEGDDGSGTDWRTGEDGSVAEWRTGEGMTREQVQEIVENLQAARRGEKEPEPQQDGKRDEVEASEADQRRGDLEKDRSPHDSTDGRDEKVENDREHQHDDEGEDDDDEDGEERDGQSDEDKEDGGEYRDPRYRFEDGKMKRKRNRSTLTSECPRDSIKRGIPSMCRMDTLAVPPTTHAPRKRRRLVNDVPINYELGLRVQALESLIRSGSNMEADAASSAAMETILQATRAANSGSQDAASALAQLTQNSVAGMSQDAQNGLLMDVLQQLSVASMGTSTPREMPEGSEDDVWSTVPLASLDTLSTIANAHDNDSIPDKLNLALPGFREDSGLIFVPPTVRYAEKLLRQEEILSKDALPIEGDDRFLDAGIKFAYGADSAPYTNKRISSIQAVSHTGALRLATSFLSRFPSSTTTKIMYIPDPTASEDVLALRDAGVDIRHYRFLDRKTGAVDWEGMRDDLHAAPAGSPILFHISGSTPTGAELTAPQWRLLTALLENRRLIPVISLAFQGLASGDPSRDAQPLRYMVHEGLPVVLIQSFDAMMGLYADSPAIVSVVTSSTEIRDRVDSQLRHTARAMYTHPSALGARIAHTILTDPKLYPAWLNEIKAMSDRLRSVREKIYDLLVNKLKTPGSWYHIKRASGMYCTTLLNPHLVEMLASERHIHLLPSGSFSLGCLNASKIDTLARAVDHVVREGVREAEEEAAQRVAMELALAAAKEAAAREEAEAQAVREQAEAEAALAEDTLLMERSIANAMEAQQREEEEEERTLDEQRRFDEAVRRAAERAEIARQAEAILASIQTNG</sequence>
<keyword evidence="10" id="KW-1185">Reference proteome</keyword>
<comment type="cofactor">
    <cofactor evidence="1">
        <name>pyridoxal 5'-phosphate</name>
        <dbReference type="ChEBI" id="CHEBI:597326"/>
    </cofactor>
</comment>
<dbReference type="GO" id="GO:0006533">
    <property type="term" value="P:L-aspartate catabolic process"/>
    <property type="evidence" value="ECO:0007669"/>
    <property type="project" value="TreeGrafter"/>
</dbReference>
<feature type="compositionally biased region" description="Acidic residues" evidence="7">
    <location>
        <begin position="194"/>
        <end position="206"/>
    </location>
</feature>
<comment type="similarity">
    <text evidence="2">Belongs to the class-I pyridoxal-phosphate-dependent aminotransferase family.</text>
</comment>
<comment type="subunit">
    <text evidence="3">Homodimer.</text>
</comment>
<evidence type="ECO:0000313" key="10">
    <source>
        <dbReference type="Proteomes" id="UP000193986"/>
    </source>
</evidence>
<feature type="compositionally biased region" description="Basic and acidic residues" evidence="7">
    <location>
        <begin position="1"/>
        <end position="11"/>
    </location>
</feature>
<dbReference type="PANTHER" id="PTHR11879:SF22">
    <property type="entry name" value="ASPARTATE AMINOTRANSFERASE, MITOCHONDRIAL"/>
    <property type="match status" value="1"/>
</dbReference>
<name>A0A1Y2BL84_9TREE</name>
<keyword evidence="6" id="KW-0663">Pyridoxal phosphate</keyword>
<dbReference type="InterPro" id="IPR015424">
    <property type="entry name" value="PyrdxlP-dep_Trfase"/>
</dbReference>
<evidence type="ECO:0000256" key="5">
    <source>
        <dbReference type="ARBA" id="ARBA00022679"/>
    </source>
</evidence>
<evidence type="ECO:0000313" key="9">
    <source>
        <dbReference type="EMBL" id="ORY34865.1"/>
    </source>
</evidence>
<feature type="compositionally biased region" description="Basic and acidic residues" evidence="7">
    <location>
        <begin position="207"/>
        <end position="232"/>
    </location>
</feature>
<dbReference type="GO" id="GO:0005739">
    <property type="term" value="C:mitochondrion"/>
    <property type="evidence" value="ECO:0007669"/>
    <property type="project" value="TreeGrafter"/>
</dbReference>
<dbReference type="InterPro" id="IPR015422">
    <property type="entry name" value="PyrdxlP-dep_Trfase_small"/>
</dbReference>
<dbReference type="AlphaFoldDB" id="A0A1Y2BL84"/>
<dbReference type="InterPro" id="IPR000796">
    <property type="entry name" value="Asp_trans"/>
</dbReference>
<feature type="region of interest" description="Disordered" evidence="7">
    <location>
        <begin position="849"/>
        <end position="868"/>
    </location>
</feature>
<dbReference type="InterPro" id="IPR015421">
    <property type="entry name" value="PyrdxlP-dep_Trfase_major"/>
</dbReference>
<protein>
    <submittedName>
        <fullName evidence="9">Pyridoxal phosphate-dependent transferase</fullName>
    </submittedName>
</protein>